<evidence type="ECO:0000313" key="2">
    <source>
        <dbReference type="Proteomes" id="UP000030745"/>
    </source>
</evidence>
<dbReference type="KEGG" id="spar:SPRG_17129"/>
<name>A0A067BGC0_SAPPC</name>
<accession>A0A067BGC0</accession>
<organism evidence="1 2">
    <name type="scientific">Saprolegnia parasitica (strain CBS 223.65)</name>
    <dbReference type="NCBI Taxonomy" id="695850"/>
    <lineage>
        <taxon>Eukaryota</taxon>
        <taxon>Sar</taxon>
        <taxon>Stramenopiles</taxon>
        <taxon>Oomycota</taxon>
        <taxon>Saprolegniomycetes</taxon>
        <taxon>Saprolegniales</taxon>
        <taxon>Saprolegniaceae</taxon>
        <taxon>Saprolegnia</taxon>
    </lineage>
</organism>
<proteinExistence type="predicted"/>
<protein>
    <submittedName>
        <fullName evidence="1">Uncharacterized protein</fullName>
    </submittedName>
</protein>
<sequence length="157" mass="17656">MLRYRWGQGSRDLDSVPDDELYAFFKTDCERVKTNVADFFARVRRELRAPSTSSDEFMASITDRLFKLEAALAATTISDPKACASTDTAAGRPCSLTRDTCKWRAAGHHTDVTRTKRAAEVKFCNKYLARQGRNCRNLAGPESARCYRHPETAQPGQ</sequence>
<gene>
    <name evidence="1" type="ORF">SPRG_17129</name>
</gene>
<dbReference type="Proteomes" id="UP000030745">
    <property type="component" value="Unassembled WGS sequence"/>
</dbReference>
<reference evidence="1 2" key="1">
    <citation type="journal article" date="2013" name="PLoS Genet.">
        <title>Distinctive expansion of potential virulence genes in the genome of the oomycete fish pathogen Saprolegnia parasitica.</title>
        <authorList>
            <person name="Jiang R.H."/>
            <person name="de Bruijn I."/>
            <person name="Haas B.J."/>
            <person name="Belmonte R."/>
            <person name="Lobach L."/>
            <person name="Christie J."/>
            <person name="van den Ackerveken G."/>
            <person name="Bottin A."/>
            <person name="Bulone V."/>
            <person name="Diaz-Moreno S.M."/>
            <person name="Dumas B."/>
            <person name="Fan L."/>
            <person name="Gaulin E."/>
            <person name="Govers F."/>
            <person name="Grenville-Briggs L.J."/>
            <person name="Horner N.R."/>
            <person name="Levin J.Z."/>
            <person name="Mammella M."/>
            <person name="Meijer H.J."/>
            <person name="Morris P."/>
            <person name="Nusbaum C."/>
            <person name="Oome S."/>
            <person name="Phillips A.J."/>
            <person name="van Rooyen D."/>
            <person name="Rzeszutek E."/>
            <person name="Saraiva M."/>
            <person name="Secombes C.J."/>
            <person name="Seidl M.F."/>
            <person name="Snel B."/>
            <person name="Stassen J.H."/>
            <person name="Sykes S."/>
            <person name="Tripathy S."/>
            <person name="van den Berg H."/>
            <person name="Vega-Arreguin J.C."/>
            <person name="Wawra S."/>
            <person name="Young S.K."/>
            <person name="Zeng Q."/>
            <person name="Dieguez-Uribeondo J."/>
            <person name="Russ C."/>
            <person name="Tyler B.M."/>
            <person name="van West P."/>
        </authorList>
    </citation>
    <scope>NUCLEOTIDE SEQUENCE [LARGE SCALE GENOMIC DNA]</scope>
    <source>
        <strain evidence="1 2">CBS 223.65</strain>
    </source>
</reference>
<dbReference type="GeneID" id="24138689"/>
<dbReference type="VEuPathDB" id="FungiDB:SPRG_17129"/>
<dbReference type="RefSeq" id="XP_012211837.1">
    <property type="nucleotide sequence ID" value="XM_012356447.1"/>
</dbReference>
<evidence type="ECO:0000313" key="1">
    <source>
        <dbReference type="EMBL" id="KDO17454.1"/>
    </source>
</evidence>
<dbReference type="EMBL" id="KK583658">
    <property type="protein sequence ID" value="KDO17454.1"/>
    <property type="molecule type" value="Genomic_DNA"/>
</dbReference>
<keyword evidence="2" id="KW-1185">Reference proteome</keyword>
<dbReference type="AlphaFoldDB" id="A0A067BGC0"/>